<dbReference type="Proteomes" id="UP000470772">
    <property type="component" value="Unassembled WGS sequence"/>
</dbReference>
<evidence type="ECO:0000256" key="1">
    <source>
        <dbReference type="SAM" id="Phobius"/>
    </source>
</evidence>
<dbReference type="RefSeq" id="WP_054838895.1">
    <property type="nucleotide sequence ID" value="NZ_BBBY01000023.1"/>
</dbReference>
<keyword evidence="3" id="KW-1185">Reference proteome</keyword>
<comment type="caution">
    <text evidence="2">The sequence shown here is derived from an EMBL/GenBank/DDBJ whole genome shotgun (WGS) entry which is preliminary data.</text>
</comment>
<protein>
    <submittedName>
        <fullName evidence="2">Uncharacterized protein</fullName>
    </submittedName>
</protein>
<keyword evidence="1" id="KW-0472">Membrane</keyword>
<organism evidence="2 3">
    <name type="scientific">Sulfuracidifex metallicus DSM 6482 = JCM 9184</name>
    <dbReference type="NCBI Taxonomy" id="523847"/>
    <lineage>
        <taxon>Archaea</taxon>
        <taxon>Thermoproteota</taxon>
        <taxon>Thermoprotei</taxon>
        <taxon>Sulfolobales</taxon>
        <taxon>Sulfolobaceae</taxon>
        <taxon>Sulfuracidifex</taxon>
    </lineage>
</organism>
<proteinExistence type="predicted"/>
<keyword evidence="1" id="KW-1133">Transmembrane helix</keyword>
<dbReference type="Pfam" id="PF17597">
    <property type="entry name" value="DUF5493"/>
    <property type="match status" value="1"/>
</dbReference>
<evidence type="ECO:0000313" key="3">
    <source>
        <dbReference type="Proteomes" id="UP000470772"/>
    </source>
</evidence>
<reference evidence="2 3" key="1">
    <citation type="submission" date="2019-10" db="EMBL/GenBank/DDBJ databases">
        <title>Sequencing and Assembly of Multiple Reported Metal-Biooxidizing Members of the Extremely Thermoacidophilic Archaeal Family Sulfolobaceae.</title>
        <authorList>
            <person name="Counts J.A."/>
            <person name="Kelly R.M."/>
        </authorList>
    </citation>
    <scope>NUCLEOTIDE SEQUENCE [LARGE SCALE GENOMIC DNA]</scope>
    <source>
        <strain evidence="2 3">DSM 6482</strain>
    </source>
</reference>
<dbReference type="AlphaFoldDB" id="A0A6A9QQE2"/>
<sequence length="82" mass="8840">MTVVGDSVYIIGILVPLITAFFRNVLAHAVGIVFGTVGMLVFFGGFTDVAIGSASFIFAILPLMLTLINVGMMVQWASEDRW</sequence>
<accession>A0A6A9QQE2</accession>
<feature type="transmembrane region" description="Helical" evidence="1">
    <location>
        <begin position="29"/>
        <end position="47"/>
    </location>
</feature>
<gene>
    <name evidence="2" type="ORF">GC250_11165</name>
</gene>
<feature type="transmembrane region" description="Helical" evidence="1">
    <location>
        <begin position="53"/>
        <end position="74"/>
    </location>
</feature>
<name>A0A6A9QQE2_SULME</name>
<dbReference type="InterPro" id="IPR020261">
    <property type="entry name" value="DUF5493"/>
</dbReference>
<dbReference type="EMBL" id="WGGD01000005">
    <property type="protein sequence ID" value="MUN29978.1"/>
    <property type="molecule type" value="Genomic_DNA"/>
</dbReference>
<evidence type="ECO:0000313" key="2">
    <source>
        <dbReference type="EMBL" id="MUN29978.1"/>
    </source>
</evidence>
<keyword evidence="1" id="KW-0812">Transmembrane</keyword>
<feature type="transmembrane region" description="Helical" evidence="1">
    <location>
        <begin position="6"/>
        <end position="22"/>
    </location>
</feature>